<dbReference type="NCBIfam" id="TIGR01413">
    <property type="entry name" value="Dyp_perox_fam"/>
    <property type="match status" value="1"/>
</dbReference>
<evidence type="ECO:0000313" key="11">
    <source>
        <dbReference type="Proteomes" id="UP000001191"/>
    </source>
</evidence>
<dbReference type="PANTHER" id="PTHR30521">
    <property type="entry name" value="DEFERROCHELATASE/PEROXIDASE"/>
    <property type="match status" value="1"/>
</dbReference>
<dbReference type="PANTHER" id="PTHR30521:SF4">
    <property type="entry name" value="DEFERROCHELATASE"/>
    <property type="match status" value="1"/>
</dbReference>
<dbReference type="EnsemblBacteria" id="ACC84207">
    <property type="protein sequence ID" value="ACC84207"/>
    <property type="gene ID" value="Npun_R5915"/>
</dbReference>
<name>B2JAD2_NOSP7</name>
<evidence type="ECO:0000256" key="8">
    <source>
        <dbReference type="SAM" id="MobiDB-lite"/>
    </source>
</evidence>
<keyword evidence="5" id="KW-0560">Oxidoreductase</keyword>
<dbReference type="Proteomes" id="UP000001191">
    <property type="component" value="Chromosome"/>
</dbReference>
<reference evidence="11" key="1">
    <citation type="submission" date="2008-04" db="EMBL/GenBank/DDBJ databases">
        <title>Complete sequence of chromosome of Nostoc punctiforme ATCC 29133.</title>
        <authorList>
            <consortium name="US DOE Joint Genome Institute"/>
            <person name="Copeland A."/>
            <person name="Lucas S."/>
            <person name="Lapidus A."/>
            <person name="Glavina del Rio T."/>
            <person name="Dalin E."/>
            <person name="Tice H."/>
            <person name="Pitluck S."/>
            <person name="Chain P."/>
            <person name="Malfatti S."/>
            <person name="Shin M."/>
            <person name="Vergez L."/>
            <person name="Schmutz J."/>
            <person name="Larimer F."/>
            <person name="Land M."/>
            <person name="Hauser L."/>
            <person name="Kyrpides N."/>
            <person name="Kim E."/>
            <person name="Meeks J.C."/>
            <person name="Elhai J."/>
            <person name="Campbell E.L."/>
            <person name="Thiel T."/>
            <person name="Longmire J."/>
            <person name="Potts M."/>
            <person name="Atlas R."/>
        </authorList>
    </citation>
    <scope>NUCLEOTIDE SEQUENCE [LARGE SCALE GENOMIC DNA]</scope>
    <source>
        <strain evidence="11">ATCC 29133 / PCC 73102</strain>
    </source>
</reference>
<dbReference type="EMBL" id="CP001037">
    <property type="protein sequence ID" value="ACC84207.1"/>
    <property type="molecule type" value="Genomic_DNA"/>
</dbReference>
<evidence type="ECO:0000256" key="6">
    <source>
        <dbReference type="ARBA" id="ARBA00023004"/>
    </source>
</evidence>
<dbReference type="GO" id="GO:0005829">
    <property type="term" value="C:cytosol"/>
    <property type="evidence" value="ECO:0007669"/>
    <property type="project" value="TreeGrafter"/>
</dbReference>
<feature type="region of interest" description="Disordered" evidence="8">
    <location>
        <begin position="409"/>
        <end position="435"/>
    </location>
</feature>
<evidence type="ECO:0000256" key="2">
    <source>
        <dbReference type="ARBA" id="ARBA00022559"/>
    </source>
</evidence>
<dbReference type="GO" id="GO:0020037">
    <property type="term" value="F:heme binding"/>
    <property type="evidence" value="ECO:0007669"/>
    <property type="project" value="InterPro"/>
</dbReference>
<dbReference type="InterPro" id="IPR011008">
    <property type="entry name" value="Dimeric_a/b-barrel"/>
</dbReference>
<accession>B2JAD2</accession>
<organism evidence="10 11">
    <name type="scientific">Nostoc punctiforme (strain ATCC 29133 / PCC 73102)</name>
    <dbReference type="NCBI Taxonomy" id="63737"/>
    <lineage>
        <taxon>Bacteria</taxon>
        <taxon>Bacillati</taxon>
        <taxon>Cyanobacteriota</taxon>
        <taxon>Cyanophyceae</taxon>
        <taxon>Nostocales</taxon>
        <taxon>Nostocaceae</taxon>
        <taxon>Nostoc</taxon>
    </lineage>
</organism>
<keyword evidence="4" id="KW-0479">Metal-binding</keyword>
<comment type="similarity">
    <text evidence="7">Belongs to the DyP-type peroxidase family.</text>
</comment>
<gene>
    <name evidence="10" type="ordered locus">Npun_R5915</name>
</gene>
<dbReference type="PROSITE" id="PS51404">
    <property type="entry name" value="DYP_PEROXIDASE"/>
    <property type="match status" value="1"/>
</dbReference>
<evidence type="ECO:0000313" key="10">
    <source>
        <dbReference type="EMBL" id="ACC84207.1"/>
    </source>
</evidence>
<keyword evidence="2 10" id="KW-0575">Peroxidase</keyword>
<dbReference type="AlphaFoldDB" id="B2JAD2"/>
<evidence type="ECO:0000256" key="7">
    <source>
        <dbReference type="ARBA" id="ARBA00025737"/>
    </source>
</evidence>
<evidence type="ECO:0000256" key="3">
    <source>
        <dbReference type="ARBA" id="ARBA00022617"/>
    </source>
</evidence>
<dbReference type="OrthoDB" id="9781066at2"/>
<proteinExistence type="inferred from homology"/>
<feature type="compositionally biased region" description="Basic and acidic residues" evidence="8">
    <location>
        <begin position="412"/>
        <end position="432"/>
    </location>
</feature>
<dbReference type="SUPFAM" id="SSF54909">
    <property type="entry name" value="Dimeric alpha+beta barrel"/>
    <property type="match status" value="1"/>
</dbReference>
<feature type="domain" description="DyP dimeric alpha+beta barrel" evidence="9">
    <location>
        <begin position="37"/>
        <end position="187"/>
    </location>
</feature>
<comment type="cofactor">
    <cofactor evidence="1">
        <name>heme b</name>
        <dbReference type="ChEBI" id="CHEBI:60344"/>
    </cofactor>
</comment>
<sequence>MTEQIIREVPAPNPLAGPEESVLYIPALGEPILRVNNIQGNILGGFNKDYQTLLFLEIENSNAFKEWLKTQIKFIATASEVIAFNRIFKSARERRGREGTVKATWVNIAFSFQGLKKLTQDANNFTDEAFKAGLAARAAELNDPVDSEGKPTGWVVGGPDNGKVDVVLIVASDEHTDLLEEVSRILKSIVIFTDEKGHAKSSGAKITFIEEGANLPPPLTGHEHFGNLDGISQPGIRGRVSDNPKDLLTPRQDPKNPNQGKPGQDVLWPGEFVFGYEGQNADAQQLENSRGAITSAGPKWADDGSYLVFRRLRQDVFKFHKFLNDTAANLNADPRKVSAKLIGRWPSGAPTVRTPEADSPNLGNDDNANNDFEFNGDDPAVNGFFKNDVVPPSKDATGLRCPFIAHTRKTYPRNDKTPGGEGPGPKEIDRSEVTTQTHRLLRRGIPYGPVSASTPDEPLQDPNFVDRGLHFLAYQTSIVDQFEFVTKFWSNNPDFSTEAATDHEFEGQLTLGHDPIIGQNKGQNGDRTRKFFIHLEDNNSQPLTKELTAPEDWVIPTGGGYFFAPSISALKNVLT</sequence>
<dbReference type="HOGENOM" id="CLU_015125_2_0_3"/>
<evidence type="ECO:0000256" key="4">
    <source>
        <dbReference type="ARBA" id="ARBA00022723"/>
    </source>
</evidence>
<dbReference type="STRING" id="63737.Npun_R5915"/>
<feature type="region of interest" description="Disordered" evidence="8">
    <location>
        <begin position="220"/>
        <end position="267"/>
    </location>
</feature>
<keyword evidence="11" id="KW-1185">Reference proteome</keyword>
<dbReference type="InterPro" id="IPR049509">
    <property type="entry name" value="DyP_N"/>
</dbReference>
<reference evidence="10 11" key="2">
    <citation type="journal article" date="2013" name="Plant Physiol.">
        <title>A Nostoc punctiforme Sugar Transporter Necessary to Establish a Cyanobacterium-Plant Symbiosis.</title>
        <authorList>
            <person name="Ekman M."/>
            <person name="Picossi S."/>
            <person name="Campbell E.L."/>
            <person name="Meeks J.C."/>
            <person name="Flores E."/>
        </authorList>
    </citation>
    <scope>NUCLEOTIDE SEQUENCE [LARGE SCALE GENOMIC DNA]</scope>
    <source>
        <strain evidence="11">ATCC 29133 / PCC 73102</strain>
    </source>
</reference>
<dbReference type="GO" id="GO:0046872">
    <property type="term" value="F:metal ion binding"/>
    <property type="evidence" value="ECO:0007669"/>
    <property type="project" value="UniProtKB-KW"/>
</dbReference>
<evidence type="ECO:0000256" key="1">
    <source>
        <dbReference type="ARBA" id="ARBA00001970"/>
    </source>
</evidence>
<dbReference type="InterPro" id="IPR006314">
    <property type="entry name" value="Dyp_peroxidase"/>
</dbReference>
<dbReference type="KEGG" id="npu:Npun_R5915"/>
<dbReference type="eggNOG" id="COG2837">
    <property type="taxonomic scope" value="Bacteria"/>
</dbReference>
<dbReference type="RefSeq" id="WP_012412150.1">
    <property type="nucleotide sequence ID" value="NC_010628.1"/>
</dbReference>
<keyword evidence="3" id="KW-0349">Heme</keyword>
<evidence type="ECO:0000256" key="5">
    <source>
        <dbReference type="ARBA" id="ARBA00023002"/>
    </source>
</evidence>
<dbReference type="PhylomeDB" id="B2JAD2"/>
<keyword evidence="6" id="KW-0408">Iron</keyword>
<dbReference type="GO" id="GO:0004601">
    <property type="term" value="F:peroxidase activity"/>
    <property type="evidence" value="ECO:0007669"/>
    <property type="project" value="UniProtKB-KW"/>
</dbReference>
<evidence type="ECO:0000259" key="9">
    <source>
        <dbReference type="Pfam" id="PF21105"/>
    </source>
</evidence>
<protein>
    <submittedName>
        <fullName evidence="10">Dyp-type peroxidase family</fullName>
    </submittedName>
</protein>
<dbReference type="PeroxiBase" id="5891">
    <property type="entry name" value="NOpuDyPrx"/>
</dbReference>
<dbReference type="Pfam" id="PF21105">
    <property type="entry name" value="DyP_N"/>
    <property type="match status" value="1"/>
</dbReference>